<dbReference type="PANTHER" id="PTHR43252:SF7">
    <property type="entry name" value="TRANSCRIPTIONAL REGULATOR YQJI"/>
    <property type="match status" value="1"/>
</dbReference>
<organism evidence="3 4">
    <name type="scientific">Hyphomonas johnsonii MHS-2</name>
    <dbReference type="NCBI Taxonomy" id="1280950"/>
    <lineage>
        <taxon>Bacteria</taxon>
        <taxon>Pseudomonadati</taxon>
        <taxon>Pseudomonadota</taxon>
        <taxon>Alphaproteobacteria</taxon>
        <taxon>Hyphomonadales</taxon>
        <taxon>Hyphomonadaceae</taxon>
        <taxon>Hyphomonas</taxon>
    </lineage>
</organism>
<feature type="region of interest" description="Disordered" evidence="1">
    <location>
        <begin position="1"/>
        <end position="43"/>
    </location>
</feature>
<reference evidence="3 4" key="1">
    <citation type="journal article" date="2014" name="Antonie Van Leeuwenhoek">
        <title>Hyphomonas beringensis sp. nov. and Hyphomonas chukchiensis sp. nov., isolated from surface seawater of the Bering Sea and Chukchi Sea.</title>
        <authorList>
            <person name="Li C."/>
            <person name="Lai Q."/>
            <person name="Li G."/>
            <person name="Dong C."/>
            <person name="Wang J."/>
            <person name="Liao Y."/>
            <person name="Shao Z."/>
        </authorList>
    </citation>
    <scope>NUCLEOTIDE SEQUENCE [LARGE SCALE GENOMIC DNA]</scope>
    <source>
        <strain evidence="3 4">MHS-2</strain>
    </source>
</reference>
<protein>
    <submittedName>
        <fullName evidence="3">PadR-like family transcriptional regulator</fullName>
    </submittedName>
</protein>
<evidence type="ECO:0000256" key="1">
    <source>
        <dbReference type="SAM" id="MobiDB-lite"/>
    </source>
</evidence>
<evidence type="ECO:0000313" key="3">
    <source>
        <dbReference type="EMBL" id="KCZ92300.1"/>
    </source>
</evidence>
<dbReference type="eggNOG" id="COG1695">
    <property type="taxonomic scope" value="Bacteria"/>
</dbReference>
<dbReference type="InterPro" id="IPR036388">
    <property type="entry name" value="WH-like_DNA-bd_sf"/>
</dbReference>
<dbReference type="InterPro" id="IPR005149">
    <property type="entry name" value="Tscrpt_reg_PadR_N"/>
</dbReference>
<dbReference type="AlphaFoldDB" id="A0A059FNN7"/>
<evidence type="ECO:0000313" key="4">
    <source>
        <dbReference type="Proteomes" id="UP000025171"/>
    </source>
</evidence>
<feature type="compositionally biased region" description="Basic and acidic residues" evidence="1">
    <location>
        <begin position="1"/>
        <end position="10"/>
    </location>
</feature>
<keyword evidence="4" id="KW-1185">Reference proteome</keyword>
<dbReference type="PANTHER" id="PTHR43252">
    <property type="entry name" value="TRANSCRIPTIONAL REGULATOR YQJI"/>
    <property type="match status" value="1"/>
</dbReference>
<accession>A0A059FNN7</accession>
<gene>
    <name evidence="3" type="ORF">HJO_09704</name>
</gene>
<proteinExistence type="predicted"/>
<name>A0A059FNN7_9PROT</name>
<dbReference type="SUPFAM" id="SSF46785">
    <property type="entry name" value="Winged helix' DNA-binding domain"/>
    <property type="match status" value="1"/>
</dbReference>
<dbReference type="STRING" id="1280950.HJO_09704"/>
<dbReference type="Gene3D" id="1.10.10.10">
    <property type="entry name" value="Winged helix-like DNA-binding domain superfamily/Winged helix DNA-binding domain"/>
    <property type="match status" value="1"/>
</dbReference>
<dbReference type="PATRIC" id="fig|1280950.3.peg.1943"/>
<dbReference type="Proteomes" id="UP000025171">
    <property type="component" value="Unassembled WGS sequence"/>
</dbReference>
<evidence type="ECO:0000259" key="2">
    <source>
        <dbReference type="Pfam" id="PF03551"/>
    </source>
</evidence>
<feature type="compositionally biased region" description="Basic residues" evidence="1">
    <location>
        <begin position="25"/>
        <end position="37"/>
    </location>
</feature>
<dbReference type="Pfam" id="PF03551">
    <property type="entry name" value="PadR"/>
    <property type="match status" value="1"/>
</dbReference>
<dbReference type="EMBL" id="ARYK01000004">
    <property type="protein sequence ID" value="KCZ92300.1"/>
    <property type="molecule type" value="Genomic_DNA"/>
</dbReference>
<feature type="domain" description="Transcription regulator PadR N-terminal" evidence="2">
    <location>
        <begin position="84"/>
        <end position="152"/>
    </location>
</feature>
<comment type="caution">
    <text evidence="3">The sequence shown here is derived from an EMBL/GenBank/DDBJ whole genome shotgun (WGS) entry which is preliminary data.</text>
</comment>
<sequence>MKHQEPDDRPVLSGELLDNDDTFGRHRRRGKGHNMHRSNKEARHARWHMKMAMGGGHRHGRGGHGGGGRRGGRPLGHGDLRVLILSLISETPRHGYDLIQEIETRTGGTYKPSPGVMYPALEIIQDLGWAEVRTEDGKKIFHITEDGKAELEREAETVDAIHARLADLLRAEEDVDPTDVRTAMHRLRHTIIKTVRHKLTDEARQRRIVEILTAAKDEIASLD</sequence>
<dbReference type="InterPro" id="IPR036390">
    <property type="entry name" value="WH_DNA-bd_sf"/>
</dbReference>